<evidence type="ECO:0000256" key="1">
    <source>
        <dbReference type="ARBA" id="ARBA00022737"/>
    </source>
</evidence>
<dbReference type="PANTHER" id="PTHR12157:SF25">
    <property type="entry name" value="REGULATING SYNAPTIC MEMBRANE EXOCYTOSIS PROTEIN 3"/>
    <property type="match status" value="1"/>
</dbReference>
<keyword evidence="4" id="KW-1185">Reference proteome</keyword>
<protein>
    <recommendedName>
        <fullName evidence="2">RabBD domain-containing protein</fullName>
    </recommendedName>
</protein>
<dbReference type="PROSITE" id="PS50916">
    <property type="entry name" value="RABBD"/>
    <property type="match status" value="1"/>
</dbReference>
<dbReference type="PANTHER" id="PTHR12157">
    <property type="entry name" value="REGULATING SYNAPTIC MEMBRANE EXOCYTOSIS PROTEIN"/>
    <property type="match status" value="1"/>
</dbReference>
<reference evidence="3 4" key="1">
    <citation type="journal article" date="2007" name="Science">
        <title>Sea anemone genome reveals ancestral eumetazoan gene repertoire and genomic organization.</title>
        <authorList>
            <person name="Putnam N.H."/>
            <person name="Srivastava M."/>
            <person name="Hellsten U."/>
            <person name="Dirks B."/>
            <person name="Chapman J."/>
            <person name="Salamov A."/>
            <person name="Terry A."/>
            <person name="Shapiro H."/>
            <person name="Lindquist E."/>
            <person name="Kapitonov V.V."/>
            <person name="Jurka J."/>
            <person name="Genikhovich G."/>
            <person name="Grigoriev I.V."/>
            <person name="Lucas S.M."/>
            <person name="Steele R.E."/>
            <person name="Finnerty J.R."/>
            <person name="Technau U."/>
            <person name="Martindale M.Q."/>
            <person name="Rokhsar D.S."/>
        </authorList>
    </citation>
    <scope>NUCLEOTIDE SEQUENCE [LARGE SCALE GENOMIC DNA]</scope>
    <source>
        <strain evidence="4">CH2 X CH6</strain>
    </source>
</reference>
<dbReference type="GO" id="GO:0006887">
    <property type="term" value="P:exocytosis"/>
    <property type="evidence" value="ECO:0007669"/>
    <property type="project" value="InterPro"/>
</dbReference>
<feature type="domain" description="RabBD" evidence="2">
    <location>
        <begin position="12"/>
        <end position="69"/>
    </location>
</feature>
<evidence type="ECO:0000313" key="3">
    <source>
        <dbReference type="EMBL" id="EDO42811.1"/>
    </source>
</evidence>
<dbReference type="InterPro" id="IPR039032">
    <property type="entry name" value="Rim-like"/>
</dbReference>
<dbReference type="Proteomes" id="UP000001593">
    <property type="component" value="Unassembled WGS sequence"/>
</dbReference>
<dbReference type="GO" id="GO:0006886">
    <property type="term" value="P:intracellular protein transport"/>
    <property type="evidence" value="ECO:0007669"/>
    <property type="project" value="InterPro"/>
</dbReference>
<dbReference type="InterPro" id="IPR013083">
    <property type="entry name" value="Znf_RING/FYVE/PHD"/>
</dbReference>
<dbReference type="InterPro" id="IPR054386">
    <property type="entry name" value="RIM_Znf"/>
</dbReference>
<sequence length="114" mass="12891">MAGFRAPASPPPPDLSHLTEEERHIILEVMNRQKSLEAQTQEMQKSMLKEVASFQNQLEKKTDMEVVNPQVKQENVCEICNKTKFTEGTGKECKYCKLKCCARCGMEVTIPGSK</sequence>
<dbReference type="InParanoid" id="A7S0C6"/>
<proteinExistence type="predicted"/>
<dbReference type="OMA" id="HIILEVM"/>
<dbReference type="eggNOG" id="KOG3799">
    <property type="taxonomic scope" value="Eukaryota"/>
</dbReference>
<dbReference type="GO" id="GO:0016020">
    <property type="term" value="C:membrane"/>
    <property type="evidence" value="ECO:0007669"/>
    <property type="project" value="InterPro"/>
</dbReference>
<evidence type="ECO:0000313" key="4">
    <source>
        <dbReference type="Proteomes" id="UP000001593"/>
    </source>
</evidence>
<dbReference type="AlphaFoldDB" id="A7S0C6"/>
<dbReference type="Pfam" id="PF22601">
    <property type="entry name" value="RIM2a_ZnF"/>
    <property type="match status" value="1"/>
</dbReference>
<dbReference type="PhylomeDB" id="A7S0C6"/>
<evidence type="ECO:0000259" key="2">
    <source>
        <dbReference type="PROSITE" id="PS50916"/>
    </source>
</evidence>
<name>A7S0C6_NEMVE</name>
<accession>A7S0C6</accession>
<dbReference type="STRING" id="45351.A7S0C6"/>
<dbReference type="GO" id="GO:0031267">
    <property type="term" value="F:small GTPase binding"/>
    <property type="evidence" value="ECO:0007669"/>
    <property type="project" value="InterPro"/>
</dbReference>
<gene>
    <name evidence="3" type="ORF">NEMVEDRAFT_v1g99855</name>
</gene>
<feature type="non-terminal residue" evidence="3">
    <location>
        <position position="114"/>
    </location>
</feature>
<organism evidence="3 4">
    <name type="scientific">Nematostella vectensis</name>
    <name type="common">Starlet sea anemone</name>
    <dbReference type="NCBI Taxonomy" id="45351"/>
    <lineage>
        <taxon>Eukaryota</taxon>
        <taxon>Metazoa</taxon>
        <taxon>Cnidaria</taxon>
        <taxon>Anthozoa</taxon>
        <taxon>Hexacorallia</taxon>
        <taxon>Actiniaria</taxon>
        <taxon>Edwardsiidae</taxon>
        <taxon>Nematostella</taxon>
    </lineage>
</organism>
<dbReference type="EMBL" id="DS469560">
    <property type="protein sequence ID" value="EDO42811.1"/>
    <property type="molecule type" value="Genomic_DNA"/>
</dbReference>
<dbReference type="Gene3D" id="3.30.40.10">
    <property type="entry name" value="Zinc/RING finger domain, C3HC4 (zinc finger)"/>
    <property type="match status" value="1"/>
</dbReference>
<dbReference type="InterPro" id="IPR011011">
    <property type="entry name" value="Znf_FYVE_PHD"/>
</dbReference>
<dbReference type="InterPro" id="IPR010911">
    <property type="entry name" value="Rab_BD"/>
</dbReference>
<keyword evidence="1" id="KW-0677">Repeat</keyword>
<dbReference type="HOGENOM" id="CLU_138764_0_0_1"/>
<dbReference type="SUPFAM" id="SSF57903">
    <property type="entry name" value="FYVE/PHD zinc finger"/>
    <property type="match status" value="1"/>
</dbReference>